<dbReference type="InterPro" id="IPR043741">
    <property type="entry name" value="DUF5686"/>
</dbReference>
<name>A0A2T7BDL0_9BACT</name>
<evidence type="ECO:0008006" key="4">
    <source>
        <dbReference type="Google" id="ProtNLM"/>
    </source>
</evidence>
<keyword evidence="1" id="KW-0732">Signal</keyword>
<dbReference type="OrthoDB" id="983143at2"/>
<dbReference type="InterPro" id="IPR008969">
    <property type="entry name" value="CarboxyPept-like_regulatory"/>
</dbReference>
<dbReference type="Pfam" id="PF18939">
    <property type="entry name" value="DUF5686"/>
    <property type="match status" value="1"/>
</dbReference>
<proteinExistence type="predicted"/>
<organism evidence="2 3">
    <name type="scientific">Chitinophaga parva</name>
    <dbReference type="NCBI Taxonomy" id="2169414"/>
    <lineage>
        <taxon>Bacteria</taxon>
        <taxon>Pseudomonadati</taxon>
        <taxon>Bacteroidota</taxon>
        <taxon>Chitinophagia</taxon>
        <taxon>Chitinophagales</taxon>
        <taxon>Chitinophagaceae</taxon>
        <taxon>Chitinophaga</taxon>
    </lineage>
</organism>
<dbReference type="Proteomes" id="UP000244450">
    <property type="component" value="Unassembled WGS sequence"/>
</dbReference>
<sequence>MKSIVFTLTAVLLALTSYANTLHGLVTDQDHHPLPFATVFVKGTTHGTTTNAGGAYSLELAPGHYTIVVQYIGYQRTETAVDVSAADQELNIALHAQQLKIREVVVKAGGEDPAYAIIRQAIKKRNFYNTQLKAYTAEAYIKGMFKTRATPSKFFGQKIDKADMGVDSAGKGILFLSESITKIAFQDPDKLKLETVATRSSGGGLGISFPTFINFYDNNVTAVITQISPRGYISPISENALSYYRYHYLGSFVEDGKTVNKIQVIPRRKQEPLFSGNIFITDDDWRIHSLDVLLTKDYGLDMMDSLKIRQTHVPVTPEIWRTKDQVVYFALKKFGFDVVGQFVNVYSNYDVKPNFPKDYFKSRTLMRFDTGYNKKRIGFWDSVRPVPLEREEVKDFHEKDSTAQARRDSSRSRYALDTLRKHQKPPSVGGILWSGATHHFYYMKDSSITSTTVTMRGLLQNLEYNTVEGTVAKISGTITAPLHDGTLFFKPVLRYGFSNTHFNAYTDIAYQSRDRLAGSSSTWVLSGGKRVSQFNHDVPIVPLVNEFYTLFLKENYMKLYENAYGSLAYTRRFPSTLTVGGKLTYEDRFPLENTTDFVLFKNDNKQFLPNHPYELANMPFEREQALLLTVFASYQPGQTFIEFPESKVAFGSKWPIFSARYTKGIHGIAGSDADFDKWNFSIQDHTNLKLFGELHYRVGVGGFLNDKSVSIPDLQHFIGNQTILSTAYVRSFQLAPYYRYSTSARFFATANVEHHFNGLLTNKIPLFNKLKWNLVAGANAFYVNGDNNYLEAFAGLENIFKIMRVDVVAGYQSQDKTRVGIRIGFGGILGGLVTLGNGGAN</sequence>
<keyword evidence="3" id="KW-1185">Reference proteome</keyword>
<evidence type="ECO:0000256" key="1">
    <source>
        <dbReference type="SAM" id="SignalP"/>
    </source>
</evidence>
<dbReference type="Gene3D" id="2.60.40.1120">
    <property type="entry name" value="Carboxypeptidase-like, regulatory domain"/>
    <property type="match status" value="1"/>
</dbReference>
<feature type="chain" id="PRO_5015685885" description="Carboxypeptidase-like regulatory domain-containing protein" evidence="1">
    <location>
        <begin position="20"/>
        <end position="841"/>
    </location>
</feature>
<reference evidence="2 3" key="1">
    <citation type="submission" date="2018-04" db="EMBL/GenBank/DDBJ databases">
        <title>Chitinophaga fuyangensis sp. nov., isolated from soil in a chemical factory.</title>
        <authorList>
            <person name="Chen K."/>
        </authorList>
    </citation>
    <scope>NUCLEOTIDE SEQUENCE [LARGE SCALE GENOMIC DNA]</scope>
    <source>
        <strain evidence="2 3">LY-1</strain>
    </source>
</reference>
<protein>
    <recommendedName>
        <fullName evidence="4">Carboxypeptidase-like regulatory domain-containing protein</fullName>
    </recommendedName>
</protein>
<evidence type="ECO:0000313" key="3">
    <source>
        <dbReference type="Proteomes" id="UP000244450"/>
    </source>
</evidence>
<accession>A0A2T7BDL0</accession>
<dbReference type="Pfam" id="PF13715">
    <property type="entry name" value="CarbopepD_reg_2"/>
    <property type="match status" value="1"/>
</dbReference>
<dbReference type="EMBL" id="QCYK01000003">
    <property type="protein sequence ID" value="PUZ23184.1"/>
    <property type="molecule type" value="Genomic_DNA"/>
</dbReference>
<dbReference type="RefSeq" id="WP_108688928.1">
    <property type="nucleotide sequence ID" value="NZ_QCYK01000003.1"/>
</dbReference>
<comment type="caution">
    <text evidence="2">The sequence shown here is derived from an EMBL/GenBank/DDBJ whole genome shotgun (WGS) entry which is preliminary data.</text>
</comment>
<gene>
    <name evidence="2" type="ORF">DCC81_22575</name>
</gene>
<feature type="signal peptide" evidence="1">
    <location>
        <begin position="1"/>
        <end position="19"/>
    </location>
</feature>
<dbReference type="SUPFAM" id="SSF49464">
    <property type="entry name" value="Carboxypeptidase regulatory domain-like"/>
    <property type="match status" value="1"/>
</dbReference>
<evidence type="ECO:0000313" key="2">
    <source>
        <dbReference type="EMBL" id="PUZ23184.1"/>
    </source>
</evidence>
<dbReference type="AlphaFoldDB" id="A0A2T7BDL0"/>